<evidence type="ECO:0000313" key="8">
    <source>
        <dbReference type="EMBL" id="KAJ5738158.1"/>
    </source>
</evidence>
<evidence type="ECO:0000256" key="4">
    <source>
        <dbReference type="ARBA" id="ARBA00023136"/>
    </source>
</evidence>
<dbReference type="PANTHER" id="PTHR33048:SF47">
    <property type="entry name" value="INTEGRAL MEMBRANE PROTEIN-RELATED"/>
    <property type="match status" value="1"/>
</dbReference>
<comment type="similarity">
    <text evidence="5">Belongs to the SAT4 family.</text>
</comment>
<sequence>MAGSVAGFDHARVSKPVFLGFLWAFTAVSLLFVTFRIFVRIRQFRRLFIDDGFVLLSWVIMLTTAISWQIEGQTLYKFYAIAAGTEPYTLSAISELKTFLKFIAPLTIFFYTSLWCIKFSFLAFFLRLDSKVKSHRIWWYIVLFVTIGVYFSSVGDIDYRCSVGSFEYIEENCSDLKHVHFQNRTFWANCAGDVITDIMILSIPFLMLWNTRISKRNKIVLFSVFSVTVIVMLVSIIRVVVNVSLDKSVDVSWLYFWSFIEMGTAIIISCVASFRQLFVTSQNQHLYGQGNKKYTPYRNLLKSGTPRQADSTTLVNSDMEAQGIALAVPSVPTPLSSAHFRDEFEVITTNTWKNGDVRY</sequence>
<reference evidence="8" key="1">
    <citation type="journal article" date="2023" name="IMA Fungus">
        <title>Comparative genomic study of the Penicillium genus elucidates a diverse pangenome and 15 lateral gene transfer events.</title>
        <authorList>
            <person name="Petersen C."/>
            <person name="Sorensen T."/>
            <person name="Nielsen M.R."/>
            <person name="Sondergaard T.E."/>
            <person name="Sorensen J.L."/>
            <person name="Fitzpatrick D.A."/>
            <person name="Frisvad J.C."/>
            <person name="Nielsen K.L."/>
        </authorList>
    </citation>
    <scope>NUCLEOTIDE SEQUENCE</scope>
    <source>
        <strain evidence="8">IBT 17514</strain>
    </source>
</reference>
<dbReference type="InterPro" id="IPR052337">
    <property type="entry name" value="SAT4-like"/>
</dbReference>
<feature type="transmembrane region" description="Helical" evidence="6">
    <location>
        <begin position="219"/>
        <end position="241"/>
    </location>
</feature>
<evidence type="ECO:0000256" key="3">
    <source>
        <dbReference type="ARBA" id="ARBA00022989"/>
    </source>
</evidence>
<gene>
    <name evidence="8" type="ORF">N7493_001313</name>
</gene>
<keyword evidence="4 6" id="KW-0472">Membrane</keyword>
<dbReference type="EMBL" id="JAQJAN010000002">
    <property type="protein sequence ID" value="KAJ5738158.1"/>
    <property type="molecule type" value="Genomic_DNA"/>
</dbReference>
<feature type="domain" description="Rhodopsin" evidence="7">
    <location>
        <begin position="36"/>
        <end position="279"/>
    </location>
</feature>
<comment type="caution">
    <text evidence="8">The sequence shown here is derived from an EMBL/GenBank/DDBJ whole genome shotgun (WGS) entry which is preliminary data.</text>
</comment>
<feature type="transmembrane region" description="Helical" evidence="6">
    <location>
        <begin position="102"/>
        <end position="125"/>
    </location>
</feature>
<evidence type="ECO:0000259" key="7">
    <source>
        <dbReference type="Pfam" id="PF20684"/>
    </source>
</evidence>
<keyword evidence="9" id="KW-1185">Reference proteome</keyword>
<keyword evidence="2 6" id="KW-0812">Transmembrane</keyword>
<name>A0AAD6HUN5_9EURO</name>
<dbReference type="GO" id="GO:0016020">
    <property type="term" value="C:membrane"/>
    <property type="evidence" value="ECO:0007669"/>
    <property type="project" value="UniProtKB-SubCell"/>
</dbReference>
<accession>A0AAD6HUN5</accession>
<feature type="transmembrane region" description="Helical" evidence="6">
    <location>
        <begin position="51"/>
        <end position="70"/>
    </location>
</feature>
<dbReference type="InterPro" id="IPR049326">
    <property type="entry name" value="Rhodopsin_dom_fungi"/>
</dbReference>
<dbReference type="Pfam" id="PF20684">
    <property type="entry name" value="Fung_rhodopsin"/>
    <property type="match status" value="1"/>
</dbReference>
<feature type="transmembrane region" description="Helical" evidence="6">
    <location>
        <begin position="137"/>
        <end position="155"/>
    </location>
</feature>
<reference evidence="8" key="2">
    <citation type="submission" date="2023-01" db="EMBL/GenBank/DDBJ databases">
        <authorList>
            <person name="Petersen C."/>
        </authorList>
    </citation>
    <scope>NUCLEOTIDE SEQUENCE</scope>
    <source>
        <strain evidence="8">IBT 17514</strain>
    </source>
</reference>
<feature type="transmembrane region" description="Helical" evidence="6">
    <location>
        <begin position="186"/>
        <end position="207"/>
    </location>
</feature>
<dbReference type="PANTHER" id="PTHR33048">
    <property type="entry name" value="PTH11-LIKE INTEGRAL MEMBRANE PROTEIN (AFU_ORTHOLOGUE AFUA_5G11245)"/>
    <property type="match status" value="1"/>
</dbReference>
<feature type="transmembrane region" description="Helical" evidence="6">
    <location>
        <begin position="20"/>
        <end position="39"/>
    </location>
</feature>
<evidence type="ECO:0000313" key="9">
    <source>
        <dbReference type="Proteomes" id="UP001215712"/>
    </source>
</evidence>
<evidence type="ECO:0000256" key="2">
    <source>
        <dbReference type="ARBA" id="ARBA00022692"/>
    </source>
</evidence>
<comment type="subcellular location">
    <subcellularLocation>
        <location evidence="1">Membrane</location>
        <topology evidence="1">Multi-pass membrane protein</topology>
    </subcellularLocation>
</comment>
<organism evidence="8 9">
    <name type="scientific">Penicillium malachiteum</name>
    <dbReference type="NCBI Taxonomy" id="1324776"/>
    <lineage>
        <taxon>Eukaryota</taxon>
        <taxon>Fungi</taxon>
        <taxon>Dikarya</taxon>
        <taxon>Ascomycota</taxon>
        <taxon>Pezizomycotina</taxon>
        <taxon>Eurotiomycetes</taxon>
        <taxon>Eurotiomycetidae</taxon>
        <taxon>Eurotiales</taxon>
        <taxon>Aspergillaceae</taxon>
        <taxon>Penicillium</taxon>
    </lineage>
</organism>
<keyword evidence="3 6" id="KW-1133">Transmembrane helix</keyword>
<evidence type="ECO:0000256" key="6">
    <source>
        <dbReference type="SAM" id="Phobius"/>
    </source>
</evidence>
<evidence type="ECO:0000256" key="5">
    <source>
        <dbReference type="ARBA" id="ARBA00038359"/>
    </source>
</evidence>
<evidence type="ECO:0000256" key="1">
    <source>
        <dbReference type="ARBA" id="ARBA00004141"/>
    </source>
</evidence>
<proteinExistence type="inferred from homology"/>
<dbReference type="Proteomes" id="UP001215712">
    <property type="component" value="Unassembled WGS sequence"/>
</dbReference>
<protein>
    <recommendedName>
        <fullName evidence="7">Rhodopsin domain-containing protein</fullName>
    </recommendedName>
</protein>
<dbReference type="AlphaFoldDB" id="A0AAD6HUN5"/>
<feature type="transmembrane region" description="Helical" evidence="6">
    <location>
        <begin position="253"/>
        <end position="274"/>
    </location>
</feature>